<dbReference type="PANTHER" id="PTHR31311:SF44">
    <property type="entry name" value="GLYCOSYLTRANSFERASE 2-RELATED"/>
    <property type="match status" value="1"/>
</dbReference>
<dbReference type="InterPro" id="IPR029044">
    <property type="entry name" value="Nucleotide-diphossugar_trans"/>
</dbReference>
<gene>
    <name evidence="7" type="ORF">R1flu_005462</name>
</gene>
<keyword evidence="4" id="KW-0808">Transferase</keyword>
<dbReference type="GO" id="GO:0000139">
    <property type="term" value="C:Golgi membrane"/>
    <property type="evidence" value="ECO:0007669"/>
    <property type="project" value="UniProtKB-SubCell"/>
</dbReference>
<evidence type="ECO:0000256" key="4">
    <source>
        <dbReference type="ARBA" id="ARBA00022679"/>
    </source>
</evidence>
<evidence type="ECO:0000313" key="8">
    <source>
        <dbReference type="Proteomes" id="UP001605036"/>
    </source>
</evidence>
<comment type="subcellular location">
    <subcellularLocation>
        <location evidence="1">Golgi apparatus membrane</location>
        <topology evidence="1">Single-pass type II membrane protein</topology>
    </subcellularLocation>
</comment>
<reference evidence="7 8" key="1">
    <citation type="submission" date="2024-09" db="EMBL/GenBank/DDBJ databases">
        <title>Chromosome-scale assembly of Riccia fluitans.</title>
        <authorList>
            <person name="Paukszto L."/>
            <person name="Sawicki J."/>
            <person name="Karawczyk K."/>
            <person name="Piernik-Szablinska J."/>
            <person name="Szczecinska M."/>
            <person name="Mazdziarz M."/>
        </authorList>
    </citation>
    <scope>NUCLEOTIDE SEQUENCE [LARGE SCALE GENOMIC DNA]</scope>
    <source>
        <strain evidence="7">Rf_01</strain>
        <tissue evidence="7">Aerial parts of the thallus</tissue>
    </source>
</reference>
<dbReference type="PANTHER" id="PTHR31311">
    <property type="entry name" value="XYLOGLUCAN 6-XYLOSYLTRANSFERASE 5-RELATED-RELATED"/>
    <property type="match status" value="1"/>
</dbReference>
<dbReference type="Pfam" id="PF05637">
    <property type="entry name" value="Glyco_transf_34"/>
    <property type="match status" value="1"/>
</dbReference>
<dbReference type="Gene3D" id="3.90.550.10">
    <property type="entry name" value="Spore Coat Polysaccharide Biosynthesis Protein SpsA, Chain A"/>
    <property type="match status" value="1"/>
</dbReference>
<dbReference type="EMBL" id="JBHFFA010000003">
    <property type="protein sequence ID" value="KAL2633983.1"/>
    <property type="molecule type" value="Genomic_DNA"/>
</dbReference>
<evidence type="ECO:0000256" key="1">
    <source>
        <dbReference type="ARBA" id="ARBA00004323"/>
    </source>
</evidence>
<comment type="similarity">
    <text evidence="2">Belongs to the glycosyltransferase 34 family.</text>
</comment>
<evidence type="ECO:0000256" key="3">
    <source>
        <dbReference type="ARBA" id="ARBA00022676"/>
    </source>
</evidence>
<feature type="region of interest" description="Disordered" evidence="5">
    <location>
        <begin position="59"/>
        <end position="221"/>
    </location>
</feature>
<evidence type="ECO:0000256" key="5">
    <source>
        <dbReference type="SAM" id="MobiDB-lite"/>
    </source>
</evidence>
<evidence type="ECO:0000256" key="6">
    <source>
        <dbReference type="SAM" id="SignalP"/>
    </source>
</evidence>
<dbReference type="GO" id="GO:0016757">
    <property type="term" value="F:glycosyltransferase activity"/>
    <property type="evidence" value="ECO:0007669"/>
    <property type="project" value="UniProtKB-KW"/>
</dbReference>
<protein>
    <submittedName>
        <fullName evidence="7">Uncharacterized protein</fullName>
    </submittedName>
</protein>
<feature type="signal peptide" evidence="6">
    <location>
        <begin position="1"/>
        <end position="34"/>
    </location>
</feature>
<feature type="compositionally biased region" description="Basic and acidic residues" evidence="5">
    <location>
        <begin position="116"/>
        <end position="133"/>
    </location>
</feature>
<dbReference type="InterPro" id="IPR008630">
    <property type="entry name" value="Glyco_trans_34"/>
</dbReference>
<dbReference type="AlphaFoldDB" id="A0ABD1YTW4"/>
<proteinExistence type="inferred from homology"/>
<evidence type="ECO:0000256" key="2">
    <source>
        <dbReference type="ARBA" id="ARBA00005664"/>
    </source>
</evidence>
<dbReference type="Proteomes" id="UP001605036">
    <property type="component" value="Unassembled WGS sequence"/>
</dbReference>
<keyword evidence="3" id="KW-0328">Glycosyltransferase</keyword>
<feature type="compositionally biased region" description="Polar residues" evidence="5">
    <location>
        <begin position="187"/>
        <end position="207"/>
    </location>
</feature>
<accession>A0ABD1YTW4</accession>
<comment type="caution">
    <text evidence="7">The sequence shown here is derived from an EMBL/GenBank/DDBJ whole genome shotgun (WGS) entry which is preliminary data.</text>
</comment>
<feature type="compositionally biased region" description="Basic residues" evidence="5">
    <location>
        <begin position="168"/>
        <end position="177"/>
    </location>
</feature>
<evidence type="ECO:0000313" key="7">
    <source>
        <dbReference type="EMBL" id="KAL2633983.1"/>
    </source>
</evidence>
<organism evidence="7 8">
    <name type="scientific">Riccia fluitans</name>
    <dbReference type="NCBI Taxonomy" id="41844"/>
    <lineage>
        <taxon>Eukaryota</taxon>
        <taxon>Viridiplantae</taxon>
        <taxon>Streptophyta</taxon>
        <taxon>Embryophyta</taxon>
        <taxon>Marchantiophyta</taxon>
        <taxon>Marchantiopsida</taxon>
        <taxon>Marchantiidae</taxon>
        <taxon>Marchantiales</taxon>
        <taxon>Ricciaceae</taxon>
        <taxon>Riccia</taxon>
    </lineage>
</organism>
<keyword evidence="6" id="KW-0732">Signal</keyword>
<feature type="compositionally biased region" description="Polar residues" evidence="5">
    <location>
        <begin position="59"/>
        <end position="79"/>
    </location>
</feature>
<sequence>MKMASRIRVQFLLALLWNFTILSGLLSQAPIVTAAHVSPAPKTFNSTLVVKKDRPVSGDLTNRTAAESPNVVNLSSNTTTRKDQRTEKELKKQHPRLPSGDTNNRTEAKSLNVMEQRNHSISEDLRTIKESKKPNPRLPAVDHSNRTAAEGSNSTANMTASEDQTTIKKSKKPRHRPPSSDLDANRTIDTQNVDQNHSSNMTTQDIPNNLAPPRKPFRLGPRIKNWDEQREAWLKKYPYKRLTPQNRPRMILVTGSPPTPCGYPTGDQFLTRSFKNKLDYGRLHVVDVYYNMAVMEMGDFWVKLPIVRKLMVRHPEAEWIWWMDSDAIFTDMNFEIPLERYEGKNMVIHGWKNMVYRDRDWTGLNAGIFLLRNCQWSLDLLDMWAPMGEDYGNHKNEVGYFLSQQLKGRPDFESDDQAGLIWLLLSKPELRSKVFLEDSYKLHGWWMELTEHFEEMAGKSNFSDGSWPFITHFVGCKFCSGRYNSTSLELCTREAEKAFNFADNQVLRSYGYRHESLSQLGVEQFSEESTHPLEQLYGISLNFTV</sequence>
<name>A0ABD1YTW4_9MARC</name>
<feature type="compositionally biased region" description="Basic and acidic residues" evidence="5">
    <location>
        <begin position="80"/>
        <end position="92"/>
    </location>
</feature>
<feature type="chain" id="PRO_5044804467" evidence="6">
    <location>
        <begin position="35"/>
        <end position="545"/>
    </location>
</feature>
<feature type="compositionally biased region" description="Polar residues" evidence="5">
    <location>
        <begin position="146"/>
        <end position="164"/>
    </location>
</feature>
<keyword evidence="8" id="KW-1185">Reference proteome</keyword>